<dbReference type="GO" id="GO:0003676">
    <property type="term" value="F:nucleic acid binding"/>
    <property type="evidence" value="ECO:0007669"/>
    <property type="project" value="InterPro"/>
</dbReference>
<organism evidence="9 10">
    <name type="scientific">Candidatus Kerfeldbacteria bacterium CG_4_10_14_0_8_um_filter_42_10</name>
    <dbReference type="NCBI Taxonomy" id="2014248"/>
    <lineage>
        <taxon>Bacteria</taxon>
        <taxon>Candidatus Kerfeldiibacteriota</taxon>
    </lineage>
</organism>
<comment type="function">
    <text evidence="5">Bidirectionally degrades single-stranded DNA into large acid-insoluble oligonucleotides, which are then degraded further into small acid-soluble oligonucleotides.</text>
</comment>
<comment type="subcellular location">
    <subcellularLocation>
        <location evidence="5 6">Cytoplasm</location>
    </subcellularLocation>
</comment>
<dbReference type="InterPro" id="IPR003753">
    <property type="entry name" value="Exonuc_VII_L"/>
</dbReference>
<keyword evidence="4 5" id="KW-0269">Exonuclease</keyword>
<dbReference type="InterPro" id="IPR025824">
    <property type="entry name" value="OB-fold_nuc-bd_dom"/>
</dbReference>
<dbReference type="GO" id="GO:0005737">
    <property type="term" value="C:cytoplasm"/>
    <property type="evidence" value="ECO:0007669"/>
    <property type="project" value="UniProtKB-SubCell"/>
</dbReference>
<dbReference type="Pfam" id="PF02601">
    <property type="entry name" value="Exonuc_VII_L"/>
    <property type="match status" value="1"/>
</dbReference>
<gene>
    <name evidence="5 9" type="primary">xseA</name>
    <name evidence="9" type="ORF">COY66_05665</name>
</gene>
<dbReference type="GO" id="GO:0009318">
    <property type="term" value="C:exodeoxyribonuclease VII complex"/>
    <property type="evidence" value="ECO:0007669"/>
    <property type="project" value="UniProtKB-UniRule"/>
</dbReference>
<evidence type="ECO:0000256" key="6">
    <source>
        <dbReference type="RuleBase" id="RU004355"/>
    </source>
</evidence>
<name>A0A2M7RHR0_9BACT</name>
<evidence type="ECO:0000256" key="3">
    <source>
        <dbReference type="ARBA" id="ARBA00022801"/>
    </source>
</evidence>
<evidence type="ECO:0000259" key="7">
    <source>
        <dbReference type="Pfam" id="PF02601"/>
    </source>
</evidence>
<protein>
    <recommendedName>
        <fullName evidence="5">Exodeoxyribonuclease 7 large subunit</fullName>
        <ecNumber evidence="5">3.1.11.6</ecNumber>
    </recommendedName>
    <alternativeName>
        <fullName evidence="5">Exodeoxyribonuclease VII large subunit</fullName>
        <shortName evidence="5">Exonuclease VII large subunit</shortName>
    </alternativeName>
</protein>
<evidence type="ECO:0000313" key="10">
    <source>
        <dbReference type="Proteomes" id="UP000230779"/>
    </source>
</evidence>
<dbReference type="PANTHER" id="PTHR30008:SF0">
    <property type="entry name" value="EXODEOXYRIBONUCLEASE 7 LARGE SUBUNIT"/>
    <property type="match status" value="1"/>
</dbReference>
<comment type="subunit">
    <text evidence="5">Heterooligomer composed of large and small subunits.</text>
</comment>
<feature type="domain" description="OB-fold nucleic acid binding" evidence="8">
    <location>
        <begin position="4"/>
        <end position="94"/>
    </location>
</feature>
<dbReference type="GO" id="GO:0008855">
    <property type="term" value="F:exodeoxyribonuclease VII activity"/>
    <property type="evidence" value="ECO:0007669"/>
    <property type="project" value="UniProtKB-UniRule"/>
</dbReference>
<evidence type="ECO:0000256" key="2">
    <source>
        <dbReference type="ARBA" id="ARBA00022722"/>
    </source>
</evidence>
<dbReference type="AlphaFoldDB" id="A0A2M7RHR0"/>
<evidence type="ECO:0000256" key="5">
    <source>
        <dbReference type="HAMAP-Rule" id="MF_00378"/>
    </source>
</evidence>
<reference evidence="9 10" key="1">
    <citation type="submission" date="2017-09" db="EMBL/GenBank/DDBJ databases">
        <title>Depth-based differentiation of microbial function through sediment-hosted aquifers and enrichment of novel symbionts in the deep terrestrial subsurface.</title>
        <authorList>
            <person name="Probst A.J."/>
            <person name="Ladd B."/>
            <person name="Jarett J.K."/>
            <person name="Geller-Mcgrath D.E."/>
            <person name="Sieber C.M."/>
            <person name="Emerson J.B."/>
            <person name="Anantharaman K."/>
            <person name="Thomas B.C."/>
            <person name="Malmstrom R."/>
            <person name="Stieglmeier M."/>
            <person name="Klingl A."/>
            <person name="Woyke T."/>
            <person name="Ryan C.M."/>
            <person name="Banfield J.F."/>
        </authorList>
    </citation>
    <scope>NUCLEOTIDE SEQUENCE [LARGE SCALE GENOMIC DNA]</scope>
    <source>
        <strain evidence="9">CG_4_10_14_0_8_um_filter_42_10</strain>
    </source>
</reference>
<keyword evidence="1 5" id="KW-0963">Cytoplasm</keyword>
<dbReference type="NCBIfam" id="TIGR00237">
    <property type="entry name" value="xseA"/>
    <property type="match status" value="1"/>
</dbReference>
<sequence length="413" mass="46554">MKIYSVSEFVQTIRDYLSETIGPVVIQGEVTNFRQPKGNLVYFELKDKESRILCFMLFWELKVPMEDGAEIRVLGTPSLFKGSGGFHIRVQEIELVGEGALRRALEALRTKMEQEGLFAPERKRTLPPFPSRIGLVTSPDAAAYTDVLRILKNRWSGLIIKFFPVAVQGIGSIAQIVKALEYLNREQDSEIIILTRGGGSLEDLQSFNSEEVVRAIFASRIPVVCGVGHERDITLADLAADQRASTPSNAAEIAVPDKREIINTIDWETGKIESNFSSLLEKTGEAITEKVFLLEKGIQDQRDRFVYLYEKLGQNWRSFVQNFLWQQERLQSHLGRISGKFSSVLETIKERLAVQERLIATLSPQATLERGYSLTYLKDKQKIIKDSQEVRSGDSITTRLAKGNINSKVNPVT</sequence>
<proteinExistence type="inferred from homology"/>
<dbReference type="GO" id="GO:0006308">
    <property type="term" value="P:DNA catabolic process"/>
    <property type="evidence" value="ECO:0007669"/>
    <property type="project" value="UniProtKB-UniRule"/>
</dbReference>
<dbReference type="CDD" id="cd04489">
    <property type="entry name" value="ExoVII_LU_OBF"/>
    <property type="match status" value="1"/>
</dbReference>
<dbReference type="InterPro" id="IPR020579">
    <property type="entry name" value="Exonuc_VII_lsu_C"/>
</dbReference>
<evidence type="ECO:0000259" key="8">
    <source>
        <dbReference type="Pfam" id="PF13742"/>
    </source>
</evidence>
<feature type="domain" description="Exonuclease VII large subunit C-terminal" evidence="7">
    <location>
        <begin position="117"/>
        <end position="407"/>
    </location>
</feature>
<dbReference type="Proteomes" id="UP000230779">
    <property type="component" value="Unassembled WGS sequence"/>
</dbReference>
<comment type="similarity">
    <text evidence="5 6">Belongs to the XseA family.</text>
</comment>
<accession>A0A2M7RHR0</accession>
<dbReference type="HAMAP" id="MF_00378">
    <property type="entry name" value="Exonuc_7_L"/>
    <property type="match status" value="1"/>
</dbReference>
<dbReference type="PANTHER" id="PTHR30008">
    <property type="entry name" value="EXODEOXYRIBONUCLEASE 7 LARGE SUBUNIT"/>
    <property type="match status" value="1"/>
</dbReference>
<keyword evidence="3 5" id="KW-0378">Hydrolase</keyword>
<keyword evidence="2 5" id="KW-0540">Nuclease</keyword>
<dbReference type="Pfam" id="PF13742">
    <property type="entry name" value="tRNA_anti_2"/>
    <property type="match status" value="1"/>
</dbReference>
<evidence type="ECO:0000256" key="1">
    <source>
        <dbReference type="ARBA" id="ARBA00022490"/>
    </source>
</evidence>
<evidence type="ECO:0000256" key="4">
    <source>
        <dbReference type="ARBA" id="ARBA00022839"/>
    </source>
</evidence>
<comment type="caution">
    <text evidence="9">The sequence shown here is derived from an EMBL/GenBank/DDBJ whole genome shotgun (WGS) entry which is preliminary data.</text>
</comment>
<evidence type="ECO:0000313" key="9">
    <source>
        <dbReference type="EMBL" id="PIY95916.1"/>
    </source>
</evidence>
<dbReference type="EMBL" id="PFMD01000064">
    <property type="protein sequence ID" value="PIY95916.1"/>
    <property type="molecule type" value="Genomic_DNA"/>
</dbReference>
<dbReference type="EC" id="3.1.11.6" evidence="5"/>
<comment type="catalytic activity">
    <reaction evidence="5 6">
        <text>Exonucleolytic cleavage in either 5'- to 3'- or 3'- to 5'-direction to yield nucleoside 5'-phosphates.</text>
        <dbReference type="EC" id="3.1.11.6"/>
    </reaction>
</comment>